<dbReference type="Gene3D" id="3.60.10.10">
    <property type="entry name" value="Endonuclease/exonuclease/phosphatase"/>
    <property type="match status" value="1"/>
</dbReference>
<feature type="domain" description="Jacalin-type lectin" evidence="2">
    <location>
        <begin position="322"/>
        <end position="464"/>
    </location>
</feature>
<dbReference type="SUPFAM" id="SSF51101">
    <property type="entry name" value="Mannose-binding lectins"/>
    <property type="match status" value="1"/>
</dbReference>
<protein>
    <submittedName>
        <fullName evidence="3">Horcolin</fullName>
    </submittedName>
</protein>
<dbReference type="PANTHER" id="PTHR16320:SF1">
    <property type="entry name" value="SPHINGOMYELINASE DDB_G0288017"/>
    <property type="match status" value="1"/>
</dbReference>
<dbReference type="InterPro" id="IPR036404">
    <property type="entry name" value="Jacalin-like_lectin_dom_sf"/>
</dbReference>
<proteinExistence type="predicted"/>
<dbReference type="PANTHER" id="PTHR16320">
    <property type="entry name" value="SPHINGOMYELINASE FAMILY MEMBER"/>
    <property type="match status" value="1"/>
</dbReference>
<dbReference type="Pfam" id="PF01419">
    <property type="entry name" value="Jacalin"/>
    <property type="match status" value="1"/>
</dbReference>
<dbReference type="Proteomes" id="UP001239445">
    <property type="component" value="Unassembled WGS sequence"/>
</dbReference>
<comment type="caution">
    <text evidence="3">The sequence shown here is derived from an EMBL/GenBank/DDBJ whole genome shotgun (WGS) entry which is preliminary data.</text>
</comment>
<dbReference type="InterPro" id="IPR036691">
    <property type="entry name" value="Endo/exonu/phosph_ase_sf"/>
</dbReference>
<gene>
    <name evidence="3" type="ORF">QBC47DRAFT_217187</name>
</gene>
<dbReference type="InterPro" id="IPR000300">
    <property type="entry name" value="IPPc"/>
</dbReference>
<evidence type="ECO:0000256" key="1">
    <source>
        <dbReference type="SAM" id="SignalP"/>
    </source>
</evidence>
<keyword evidence="1" id="KW-0732">Signal</keyword>
<accession>A0AAJ0B9W6</accession>
<organism evidence="3 4">
    <name type="scientific">Echria macrotheca</name>
    <dbReference type="NCBI Taxonomy" id="438768"/>
    <lineage>
        <taxon>Eukaryota</taxon>
        <taxon>Fungi</taxon>
        <taxon>Dikarya</taxon>
        <taxon>Ascomycota</taxon>
        <taxon>Pezizomycotina</taxon>
        <taxon>Sordariomycetes</taxon>
        <taxon>Sordariomycetidae</taxon>
        <taxon>Sordariales</taxon>
        <taxon>Schizotheciaceae</taxon>
        <taxon>Echria</taxon>
    </lineage>
</organism>
<dbReference type="Gene3D" id="2.100.10.30">
    <property type="entry name" value="Jacalin-like lectin domain"/>
    <property type="match status" value="1"/>
</dbReference>
<dbReference type="Pfam" id="PF22669">
    <property type="entry name" value="Exo_endo_phos2"/>
    <property type="match status" value="1"/>
</dbReference>
<dbReference type="InterPro" id="IPR001229">
    <property type="entry name" value="Jacalin-like_lectin_dom"/>
</dbReference>
<dbReference type="CDD" id="cd09615">
    <property type="entry name" value="Jacalin_EEP"/>
    <property type="match status" value="1"/>
</dbReference>
<dbReference type="GO" id="GO:0004767">
    <property type="term" value="F:sphingomyelin phosphodiesterase activity"/>
    <property type="evidence" value="ECO:0007669"/>
    <property type="project" value="InterPro"/>
</dbReference>
<keyword evidence="4" id="KW-1185">Reference proteome</keyword>
<evidence type="ECO:0000259" key="2">
    <source>
        <dbReference type="PROSITE" id="PS51752"/>
    </source>
</evidence>
<dbReference type="GO" id="GO:0046856">
    <property type="term" value="P:phosphatidylinositol dephosphorylation"/>
    <property type="evidence" value="ECO:0007669"/>
    <property type="project" value="InterPro"/>
</dbReference>
<dbReference type="GO" id="GO:0005737">
    <property type="term" value="C:cytoplasm"/>
    <property type="evidence" value="ECO:0007669"/>
    <property type="project" value="TreeGrafter"/>
</dbReference>
<dbReference type="SUPFAM" id="SSF56219">
    <property type="entry name" value="DNase I-like"/>
    <property type="match status" value="1"/>
</dbReference>
<feature type="signal peptide" evidence="1">
    <location>
        <begin position="1"/>
        <end position="20"/>
    </location>
</feature>
<reference evidence="3" key="1">
    <citation type="submission" date="2023-06" db="EMBL/GenBank/DDBJ databases">
        <title>Genome-scale phylogeny and comparative genomics of the fungal order Sordariales.</title>
        <authorList>
            <consortium name="Lawrence Berkeley National Laboratory"/>
            <person name="Hensen N."/>
            <person name="Bonometti L."/>
            <person name="Westerberg I."/>
            <person name="Brannstrom I.O."/>
            <person name="Guillou S."/>
            <person name="Cros-Aarteil S."/>
            <person name="Calhoun S."/>
            <person name="Haridas S."/>
            <person name="Kuo A."/>
            <person name="Mondo S."/>
            <person name="Pangilinan J."/>
            <person name="Riley R."/>
            <person name="Labutti K."/>
            <person name="Andreopoulos B."/>
            <person name="Lipzen A."/>
            <person name="Chen C."/>
            <person name="Yanf M."/>
            <person name="Daum C."/>
            <person name="Ng V."/>
            <person name="Clum A."/>
            <person name="Steindorff A."/>
            <person name="Ohm R."/>
            <person name="Martin F."/>
            <person name="Silar P."/>
            <person name="Natvig D."/>
            <person name="Lalanne C."/>
            <person name="Gautier V."/>
            <person name="Ament-Velasquez S.L."/>
            <person name="Kruys A."/>
            <person name="Hutchinson M.I."/>
            <person name="Powell A.J."/>
            <person name="Barry K."/>
            <person name="Miller A.N."/>
            <person name="Grigoriev I.V."/>
            <person name="Debuchy R."/>
            <person name="Gladieux P."/>
            <person name="Thoren M.H."/>
            <person name="Johannesson H."/>
        </authorList>
    </citation>
    <scope>NUCLEOTIDE SEQUENCE</scope>
    <source>
        <strain evidence="3">PSN4</strain>
    </source>
</reference>
<evidence type="ECO:0000313" key="3">
    <source>
        <dbReference type="EMBL" id="KAK1754385.1"/>
    </source>
</evidence>
<dbReference type="InterPro" id="IPR038772">
    <property type="entry name" value="Sph/SMPD2-like"/>
</dbReference>
<dbReference type="PROSITE" id="PS51752">
    <property type="entry name" value="JACALIN_LECTIN"/>
    <property type="match status" value="1"/>
</dbReference>
<dbReference type="AlphaFoldDB" id="A0AAJ0B9W6"/>
<name>A0AAJ0B9W6_9PEZI</name>
<dbReference type="SMART" id="SM00915">
    <property type="entry name" value="Jacalin"/>
    <property type="match status" value="1"/>
</dbReference>
<dbReference type="GO" id="GO:0016791">
    <property type="term" value="F:phosphatase activity"/>
    <property type="evidence" value="ECO:0007669"/>
    <property type="project" value="InterPro"/>
</dbReference>
<evidence type="ECO:0000313" key="4">
    <source>
        <dbReference type="Proteomes" id="UP001239445"/>
    </source>
</evidence>
<feature type="chain" id="PRO_5042465572" evidence="1">
    <location>
        <begin position="21"/>
        <end position="465"/>
    </location>
</feature>
<sequence>MKPTIFVALALATILQKVEASSSSGGSFTILSMNVAGLPAFLNPNDVPGDKTTNAETIGSRFARYGYDVIHVQEDFNYHTHIYASDNHPYRTATSGGVPFGSGLNTLSNLPWLDFRRVKWSTCSDASSADCLTPKGFTFMRLAISSSSSSPPPNLDNTTTTTAVYADFYNLHADAGSEPADLAARQANINQVADYIATWSKGNAVLVFGDTNSRYSRTADTAVRSLLASENPNPNGPSLKDPWVELQRNGVVPSTETLCSNPSTTDYCETVDKVYYRSSPLVSLQAEHFTYASNLFLQADGSSVLSDHNPVLVNFTWSPGSLQQSRLWGGPHGAWFSDVPTLAGLLKKPKPSVLTFRGASRLDSVGLSLADGTRLVHGGSGGSPVSLTLGESEYWLDAELCQGQKDSRTRIFYIRAVTSAGRTVQAGAATKDCVLLSAPEGWHIVGFLGQDGDEVDQLGFVFAPR</sequence>
<dbReference type="EMBL" id="MU839835">
    <property type="protein sequence ID" value="KAK1754385.1"/>
    <property type="molecule type" value="Genomic_DNA"/>
</dbReference>